<dbReference type="InterPro" id="IPR001303">
    <property type="entry name" value="Aldolase_II/adducin_N"/>
</dbReference>
<evidence type="ECO:0000313" key="4">
    <source>
        <dbReference type="EMBL" id="KAA6409341.1"/>
    </source>
</evidence>
<proteinExistence type="predicted"/>
<keyword evidence="1" id="KW-0479">Metal-binding</keyword>
<protein>
    <recommendedName>
        <fullName evidence="3">Class II aldolase/adducin N-terminal domain-containing protein</fullName>
    </recommendedName>
</protein>
<dbReference type="EMBL" id="VXIT01000011">
    <property type="protein sequence ID" value="KAA6409341.1"/>
    <property type="molecule type" value="Genomic_DNA"/>
</dbReference>
<comment type="caution">
    <text evidence="4">The sequence shown here is derived from an EMBL/GenBank/DDBJ whole genome shotgun (WGS) entry which is preliminary data.</text>
</comment>
<dbReference type="GO" id="GO:0046872">
    <property type="term" value="F:metal ion binding"/>
    <property type="evidence" value="ECO:0007669"/>
    <property type="project" value="UniProtKB-KW"/>
</dbReference>
<dbReference type="Proteomes" id="UP000324767">
    <property type="component" value="Unassembled WGS sequence"/>
</dbReference>
<evidence type="ECO:0000313" key="5">
    <source>
        <dbReference type="Proteomes" id="UP000324767"/>
    </source>
</evidence>
<feature type="domain" description="Class II aldolase/adducin N-terminal" evidence="3">
    <location>
        <begin position="18"/>
        <end position="221"/>
    </location>
</feature>
<organism evidence="4 5">
    <name type="scientific">Lasallia pustulata</name>
    <dbReference type="NCBI Taxonomy" id="136370"/>
    <lineage>
        <taxon>Eukaryota</taxon>
        <taxon>Fungi</taxon>
        <taxon>Dikarya</taxon>
        <taxon>Ascomycota</taxon>
        <taxon>Pezizomycotina</taxon>
        <taxon>Lecanoromycetes</taxon>
        <taxon>OSLEUM clade</taxon>
        <taxon>Umbilicariomycetidae</taxon>
        <taxon>Umbilicariales</taxon>
        <taxon>Umbilicariaceae</taxon>
        <taxon>Lasallia</taxon>
    </lineage>
</organism>
<keyword evidence="2" id="KW-0456">Lyase</keyword>
<dbReference type="PANTHER" id="PTHR22789:SF0">
    <property type="entry name" value="3-OXO-TETRONATE 4-PHOSPHATE DECARBOXYLASE-RELATED"/>
    <property type="match status" value="1"/>
</dbReference>
<name>A0A5M8PIU3_9LECA</name>
<dbReference type="GO" id="GO:0005829">
    <property type="term" value="C:cytosol"/>
    <property type="evidence" value="ECO:0007669"/>
    <property type="project" value="TreeGrafter"/>
</dbReference>
<dbReference type="SMART" id="SM01007">
    <property type="entry name" value="Aldolase_II"/>
    <property type="match status" value="1"/>
</dbReference>
<dbReference type="InterPro" id="IPR036409">
    <property type="entry name" value="Aldolase_II/adducin_N_sf"/>
</dbReference>
<evidence type="ECO:0000256" key="1">
    <source>
        <dbReference type="ARBA" id="ARBA00022723"/>
    </source>
</evidence>
<dbReference type="GO" id="GO:0019323">
    <property type="term" value="P:pentose catabolic process"/>
    <property type="evidence" value="ECO:0007669"/>
    <property type="project" value="TreeGrafter"/>
</dbReference>
<evidence type="ECO:0000259" key="3">
    <source>
        <dbReference type="SMART" id="SM01007"/>
    </source>
</evidence>
<dbReference type="SUPFAM" id="SSF53639">
    <property type="entry name" value="AraD/HMP-PK domain-like"/>
    <property type="match status" value="1"/>
</dbReference>
<gene>
    <name evidence="4" type="ORF">FRX48_06894</name>
</gene>
<dbReference type="GO" id="GO:0016832">
    <property type="term" value="F:aldehyde-lyase activity"/>
    <property type="evidence" value="ECO:0007669"/>
    <property type="project" value="TreeGrafter"/>
</dbReference>
<accession>A0A5M8PIU3</accession>
<dbReference type="OrthoDB" id="2932980at2759"/>
<dbReference type="Pfam" id="PF00596">
    <property type="entry name" value="Aldolase_II"/>
    <property type="match status" value="1"/>
</dbReference>
<reference evidence="4 5" key="1">
    <citation type="submission" date="2019-09" db="EMBL/GenBank/DDBJ databases">
        <title>The hologenome of the rock-dwelling lichen Lasallia pustulata.</title>
        <authorList>
            <person name="Greshake Tzovaras B."/>
            <person name="Segers F."/>
            <person name="Bicker A."/>
            <person name="Dal Grande F."/>
            <person name="Otte J."/>
            <person name="Hankeln T."/>
            <person name="Schmitt I."/>
            <person name="Ebersberger I."/>
        </authorList>
    </citation>
    <scope>NUCLEOTIDE SEQUENCE [LARGE SCALE GENOMIC DNA]</scope>
    <source>
        <strain evidence="4">A1-1</strain>
    </source>
</reference>
<dbReference type="Gene3D" id="3.40.225.10">
    <property type="entry name" value="Class II aldolase/adducin N-terminal domain"/>
    <property type="match status" value="1"/>
</dbReference>
<dbReference type="PANTHER" id="PTHR22789">
    <property type="entry name" value="FUCULOSE PHOSPHATE ALDOLASE"/>
    <property type="match status" value="1"/>
</dbReference>
<evidence type="ECO:0000256" key="2">
    <source>
        <dbReference type="ARBA" id="ARBA00023239"/>
    </source>
</evidence>
<dbReference type="AlphaFoldDB" id="A0A5M8PIU3"/>
<dbReference type="InterPro" id="IPR050197">
    <property type="entry name" value="Aldolase_class_II_sugar_metab"/>
</dbReference>
<sequence>MSASRLEHEFGVGPDLIDDLVLANRILAQHHVLDTFGHVSVRCNRNGNNVDGEDLFLLATYNAPAYVGCDDIAIYRVSTGEPADETEKRKGALERHIHAGIYRAHADVQAVLHCHAPLLVSFSILPPGPDELKPVLHVGASAGSKIPIYDIAHRYGDHTNLLINTPELGDDLASYFGAVGGRKGPRMVLMRGHGATVVSPANVRDVVHRGIYAVVNAGIYKDALLMSRPTLSEDPRTLSEGEVEACGGINSVDRSWPAWVLALGADNGLERSKP</sequence>